<dbReference type="Proteomes" id="UP000024404">
    <property type="component" value="Unassembled WGS sequence"/>
</dbReference>
<proteinExistence type="predicted"/>
<organism evidence="2 3">
    <name type="scientific">Onchocerca volvulus</name>
    <dbReference type="NCBI Taxonomy" id="6282"/>
    <lineage>
        <taxon>Eukaryota</taxon>
        <taxon>Metazoa</taxon>
        <taxon>Ecdysozoa</taxon>
        <taxon>Nematoda</taxon>
        <taxon>Chromadorea</taxon>
        <taxon>Rhabditida</taxon>
        <taxon>Spirurina</taxon>
        <taxon>Spiruromorpha</taxon>
        <taxon>Filarioidea</taxon>
        <taxon>Onchocercidae</taxon>
        <taxon>Onchocerca</taxon>
    </lineage>
</organism>
<evidence type="ECO:0000313" key="3">
    <source>
        <dbReference type="Proteomes" id="UP000024404"/>
    </source>
</evidence>
<reference evidence="2" key="2">
    <citation type="submission" date="2022-06" db="UniProtKB">
        <authorList>
            <consortium name="EnsemblMetazoa"/>
        </authorList>
    </citation>
    <scope>IDENTIFICATION</scope>
</reference>
<keyword evidence="3" id="KW-1185">Reference proteome</keyword>
<feature type="compositionally biased region" description="Basic residues" evidence="1">
    <location>
        <begin position="59"/>
        <end position="73"/>
    </location>
</feature>
<name>A0A8R1Y3P9_ONCVO</name>
<feature type="compositionally biased region" description="Polar residues" evidence="1">
    <location>
        <begin position="1"/>
        <end position="14"/>
    </location>
</feature>
<protein>
    <submittedName>
        <fullName evidence="2">Uncharacterized protein</fullName>
    </submittedName>
</protein>
<evidence type="ECO:0000313" key="2">
    <source>
        <dbReference type="EnsemblMetazoa" id="OVOC9463.1"/>
    </source>
</evidence>
<reference evidence="3" key="1">
    <citation type="submission" date="2013-10" db="EMBL/GenBank/DDBJ databases">
        <title>Genome sequencing of Onchocerca volvulus.</title>
        <authorList>
            <person name="Cotton J."/>
            <person name="Tsai J."/>
            <person name="Stanley E."/>
            <person name="Tracey A."/>
            <person name="Holroyd N."/>
            <person name="Lustigman S."/>
            <person name="Berriman M."/>
        </authorList>
    </citation>
    <scope>NUCLEOTIDE SEQUENCE</scope>
</reference>
<feature type="region of interest" description="Disordered" evidence="1">
    <location>
        <begin position="1"/>
        <end position="90"/>
    </location>
</feature>
<accession>A0A8R1Y3P9</accession>
<dbReference type="OMA" id="WIMAKMM"/>
<sequence>MASPRLSKNPTLIWSSSRSNISSPHGTAVDSGKHKVSEENNETMILASSRKLLPTGQQRSHRYSRRRYKRLRKHNDSDEPVEEKRDIGDENVEQNKYNELKNRIEKWLNSLDLNDDDDDDNDAESVDSDTVTQLTDQIRQLKVKIAIGGGKKRYLLQNIQRLNDKIVSLQSPSSSSSSRVAADMINQKAGMEQFLERFTKERAHRDYRFWIMAKMMQSLMETLIEKLYHLSSDKVLAEMSEWLQENFQPSVVRPNASSLLTCLETDIGRSNDPNALKKYIRRKLSQR</sequence>
<dbReference type="EMBL" id="CMVM020000276">
    <property type="status" value="NOT_ANNOTATED_CDS"/>
    <property type="molecule type" value="Genomic_DNA"/>
</dbReference>
<feature type="compositionally biased region" description="Basic and acidic residues" evidence="1">
    <location>
        <begin position="74"/>
        <end position="88"/>
    </location>
</feature>
<dbReference type="EnsemblMetazoa" id="OVOC9463.1">
    <property type="protein sequence ID" value="OVOC9463.1"/>
    <property type="gene ID" value="WBGene00246272"/>
</dbReference>
<evidence type="ECO:0000256" key="1">
    <source>
        <dbReference type="SAM" id="MobiDB-lite"/>
    </source>
</evidence>
<dbReference type="AlphaFoldDB" id="A0A8R1Y3P9"/>